<dbReference type="AlphaFoldDB" id="A0A9W6BBG1"/>
<comment type="caution">
    <text evidence="1">The sequence shown here is derived from an EMBL/GenBank/DDBJ whole genome shotgun (WGS) entry which is preliminary data.</text>
</comment>
<reference evidence="1 2" key="1">
    <citation type="journal article" date="2023" name="Commun. Biol.">
        <title>Reorganization of the ancestral sex-determining regions during the evolution of trioecy in Pleodorina starrii.</title>
        <authorList>
            <person name="Takahashi K."/>
            <person name="Suzuki S."/>
            <person name="Kawai-Toyooka H."/>
            <person name="Yamamoto K."/>
            <person name="Hamaji T."/>
            <person name="Ootsuki R."/>
            <person name="Yamaguchi H."/>
            <person name="Kawachi M."/>
            <person name="Higashiyama T."/>
            <person name="Nozaki H."/>
        </authorList>
    </citation>
    <scope>NUCLEOTIDE SEQUENCE [LARGE SCALE GENOMIC DNA]</scope>
    <source>
        <strain evidence="1 2">NIES-4479</strain>
    </source>
</reference>
<proteinExistence type="predicted"/>
<dbReference type="PANTHER" id="PTHR36327:SF1">
    <property type="entry name" value="OS03G0731100 PROTEIN"/>
    <property type="match status" value="1"/>
</dbReference>
<dbReference type="EMBL" id="BRXU01000001">
    <property type="protein sequence ID" value="GLC48668.1"/>
    <property type="molecule type" value="Genomic_DNA"/>
</dbReference>
<dbReference type="Proteomes" id="UP001165080">
    <property type="component" value="Unassembled WGS sequence"/>
</dbReference>
<dbReference type="PANTHER" id="PTHR36327">
    <property type="entry name" value="UNNAMED PRODUCT"/>
    <property type="match status" value="1"/>
</dbReference>
<evidence type="ECO:0000313" key="1">
    <source>
        <dbReference type="EMBL" id="GLC48668.1"/>
    </source>
</evidence>
<gene>
    <name evidence="1" type="primary">PLEST006099</name>
    <name evidence="1" type="ORF">PLESTB_000123300</name>
</gene>
<protein>
    <submittedName>
        <fullName evidence="1">Uncharacterized protein</fullName>
    </submittedName>
</protein>
<keyword evidence="2" id="KW-1185">Reference proteome</keyword>
<organism evidence="1 2">
    <name type="scientific">Pleodorina starrii</name>
    <dbReference type="NCBI Taxonomy" id="330485"/>
    <lineage>
        <taxon>Eukaryota</taxon>
        <taxon>Viridiplantae</taxon>
        <taxon>Chlorophyta</taxon>
        <taxon>core chlorophytes</taxon>
        <taxon>Chlorophyceae</taxon>
        <taxon>CS clade</taxon>
        <taxon>Chlamydomonadales</taxon>
        <taxon>Volvocaceae</taxon>
        <taxon>Pleodorina</taxon>
    </lineage>
</organism>
<name>A0A9W6BBG1_9CHLO</name>
<sequence length="166" mass="18404">MPALQLSPVATGSHTQLARLGPLHRRCRAVAFTSATRSQSGFPCLCTPVPEGMPTQPAETAQPHALRAALVLAAAAVTMASAPSALARMELPNKEVDDATSPFVQKLLKRSEENRERYQKERLQDYYRRNFKEYFEFEASSAKVARARGLSTESQEAIAKWLEENK</sequence>
<evidence type="ECO:0000313" key="2">
    <source>
        <dbReference type="Proteomes" id="UP001165080"/>
    </source>
</evidence>
<accession>A0A9W6BBG1</accession>